<dbReference type="GeneID" id="64116207"/>
<evidence type="ECO:0000313" key="1">
    <source>
        <dbReference type="EMBL" id="PTI29412.1"/>
    </source>
</evidence>
<dbReference type="EMBL" id="PZFK01000014">
    <property type="protein sequence ID" value="PTI29412.1"/>
    <property type="molecule type" value="Genomic_DNA"/>
</dbReference>
<reference evidence="1 2" key="1">
    <citation type="journal article" date="2016" name="Front. Microbiol.">
        <title>Comprehensive Phylogenetic Analysis of Bovine Non-aureus Staphylococci Species Based on Whole-Genome Sequencing.</title>
        <authorList>
            <person name="Naushad S."/>
            <person name="Barkema H.W."/>
            <person name="Luby C."/>
            <person name="Condas L.A."/>
            <person name="Nobrega D.B."/>
            <person name="Carson D.A."/>
            <person name="De Buck J."/>
        </authorList>
    </citation>
    <scope>NUCLEOTIDE SEQUENCE [LARGE SCALE GENOMIC DNA]</scope>
    <source>
        <strain evidence="1 2">SNUC 2204</strain>
    </source>
</reference>
<accession>A0A2T4PSU7</accession>
<dbReference type="Proteomes" id="UP000241209">
    <property type="component" value="Unassembled WGS sequence"/>
</dbReference>
<gene>
    <name evidence="1" type="ORF">BU072_07825</name>
</gene>
<evidence type="ECO:0000313" key="2">
    <source>
        <dbReference type="Proteomes" id="UP000241209"/>
    </source>
</evidence>
<proteinExistence type="predicted"/>
<dbReference type="AlphaFoldDB" id="A0A2T4PSU7"/>
<name>A0A2T4PSU7_9STAP</name>
<protein>
    <submittedName>
        <fullName evidence="1">Uncharacterized protein</fullName>
    </submittedName>
</protein>
<sequence>MENKGYVEFYIDWYCMFFHFYDYEVDFGSDLYGDFKEELQNYFNNVHLNGKHTTFFGAKKEKAEERVTSISNDTNHCLNELYQALKHKKIYDLLFDPEEHFIEFQSNQSSYCNRLLHDLVSDYFNSEPYYPYSEILNLPVTDADKEIIDIYRKVFAGIDVKTYLSIDERTSRTYELHVTLDKSEESYEKMKAYEKEHDVIL</sequence>
<organism evidence="1 2">
    <name type="scientific">Mammaliicoccus vitulinus</name>
    <dbReference type="NCBI Taxonomy" id="71237"/>
    <lineage>
        <taxon>Bacteria</taxon>
        <taxon>Bacillati</taxon>
        <taxon>Bacillota</taxon>
        <taxon>Bacilli</taxon>
        <taxon>Bacillales</taxon>
        <taxon>Staphylococcaceae</taxon>
        <taxon>Mammaliicoccus</taxon>
    </lineage>
</organism>
<dbReference type="RefSeq" id="WP_107537529.1">
    <property type="nucleotide sequence ID" value="NZ_BMDF01000002.1"/>
</dbReference>
<comment type="caution">
    <text evidence="1">The sequence shown here is derived from an EMBL/GenBank/DDBJ whole genome shotgun (WGS) entry which is preliminary data.</text>
</comment>
<dbReference type="OrthoDB" id="9890842at2"/>